<name>A0A858Q6F3_9GAMM</name>
<reference evidence="2" key="1">
    <citation type="submission" date="2019-12" db="EMBL/GenBank/DDBJ databases">
        <authorList>
            <person name="Awala S.I."/>
            <person name="Rhee S.K."/>
        </authorList>
    </citation>
    <scope>NUCLEOTIDE SEQUENCE [LARGE SCALE GENOMIC DNA]</scope>
    <source>
        <strain evidence="2">IM1</strain>
    </source>
</reference>
<dbReference type="AlphaFoldDB" id="A0A858Q6F3"/>
<dbReference type="PANTHER" id="PTHR38765">
    <property type="entry name" value="DUF484 DOMAIN-CONTAINING PROTEIN"/>
    <property type="match status" value="1"/>
</dbReference>
<dbReference type="PANTHER" id="PTHR38765:SF1">
    <property type="entry name" value="DUF484 DOMAIN-CONTAINING PROTEIN"/>
    <property type="match status" value="1"/>
</dbReference>
<organism evidence="1 2">
    <name type="scientific">Methylococcus geothermalis</name>
    <dbReference type="NCBI Taxonomy" id="2681310"/>
    <lineage>
        <taxon>Bacteria</taxon>
        <taxon>Pseudomonadati</taxon>
        <taxon>Pseudomonadota</taxon>
        <taxon>Gammaproteobacteria</taxon>
        <taxon>Methylococcales</taxon>
        <taxon>Methylococcaceae</taxon>
        <taxon>Methylococcus</taxon>
    </lineage>
</organism>
<dbReference type="RefSeq" id="WP_169602706.1">
    <property type="nucleotide sequence ID" value="NZ_CP046565.1"/>
</dbReference>
<dbReference type="Pfam" id="PF04340">
    <property type="entry name" value="DUF484"/>
    <property type="match status" value="1"/>
</dbReference>
<proteinExistence type="predicted"/>
<dbReference type="KEGG" id="metu:GNH96_05215"/>
<protein>
    <submittedName>
        <fullName evidence="1">DUF484 family protein</fullName>
    </submittedName>
</protein>
<evidence type="ECO:0000313" key="2">
    <source>
        <dbReference type="Proteomes" id="UP000503004"/>
    </source>
</evidence>
<keyword evidence="2" id="KW-1185">Reference proteome</keyword>
<dbReference type="InterPro" id="IPR029016">
    <property type="entry name" value="GAF-like_dom_sf"/>
</dbReference>
<dbReference type="EMBL" id="CP046565">
    <property type="protein sequence ID" value="QJD29420.1"/>
    <property type="molecule type" value="Genomic_DNA"/>
</dbReference>
<sequence>MNFGKARRADNEELSASRVADYLWKHLDFFHDQLDLLEAMHVPHPCGDAVSLIARQIELLRGQNRRQQGQLNEILKVARENDALFARFHRLTLGLLDAASVDDMLAGLKWSLHEGFQADFVSVRVFRAFSHPAVGDLHVMPEPAVSILLEPLLASCEPVCGSPPDPLLEFLFGADAPEVASCALVPLCHAGIKGLLAIGSLDAGRFSPEMGNLFLVQMGEIVAARLVALIDRER</sequence>
<accession>A0A858Q6F3</accession>
<dbReference type="InterPro" id="IPR007435">
    <property type="entry name" value="DUF484"/>
</dbReference>
<evidence type="ECO:0000313" key="1">
    <source>
        <dbReference type="EMBL" id="QJD29420.1"/>
    </source>
</evidence>
<dbReference type="Gene3D" id="3.30.450.40">
    <property type="match status" value="1"/>
</dbReference>
<dbReference type="Proteomes" id="UP000503004">
    <property type="component" value="Chromosome"/>
</dbReference>
<gene>
    <name evidence="1" type="ORF">GNH96_05215</name>
</gene>